<protein>
    <submittedName>
        <fullName evidence="1">Uncharacterized protein</fullName>
    </submittedName>
</protein>
<evidence type="ECO:0000313" key="1">
    <source>
        <dbReference type="EMBL" id="MQM01286.1"/>
    </source>
</evidence>
<accession>A0A843VZL8</accession>
<keyword evidence="2" id="KW-1185">Reference proteome</keyword>
<comment type="caution">
    <text evidence="1">The sequence shown here is derived from an EMBL/GenBank/DDBJ whole genome shotgun (WGS) entry which is preliminary data.</text>
</comment>
<evidence type="ECO:0000313" key="2">
    <source>
        <dbReference type="Proteomes" id="UP000652761"/>
    </source>
</evidence>
<reference evidence="1" key="1">
    <citation type="submission" date="2017-07" db="EMBL/GenBank/DDBJ databases">
        <title>Taro Niue Genome Assembly and Annotation.</title>
        <authorList>
            <person name="Atibalentja N."/>
            <person name="Keating K."/>
            <person name="Fields C.J."/>
        </authorList>
    </citation>
    <scope>NUCLEOTIDE SEQUENCE</scope>
    <source>
        <strain evidence="1">Niue_2</strain>
        <tissue evidence="1">Leaf</tissue>
    </source>
</reference>
<dbReference type="AlphaFoldDB" id="A0A843VZL8"/>
<name>A0A843VZL8_COLES</name>
<proteinExistence type="predicted"/>
<dbReference type="EMBL" id="NMUH01002652">
    <property type="protein sequence ID" value="MQM01286.1"/>
    <property type="molecule type" value="Genomic_DNA"/>
</dbReference>
<organism evidence="1 2">
    <name type="scientific">Colocasia esculenta</name>
    <name type="common">Wild taro</name>
    <name type="synonym">Arum esculentum</name>
    <dbReference type="NCBI Taxonomy" id="4460"/>
    <lineage>
        <taxon>Eukaryota</taxon>
        <taxon>Viridiplantae</taxon>
        <taxon>Streptophyta</taxon>
        <taxon>Embryophyta</taxon>
        <taxon>Tracheophyta</taxon>
        <taxon>Spermatophyta</taxon>
        <taxon>Magnoliopsida</taxon>
        <taxon>Liliopsida</taxon>
        <taxon>Araceae</taxon>
        <taxon>Aroideae</taxon>
        <taxon>Colocasieae</taxon>
        <taxon>Colocasia</taxon>
    </lineage>
</organism>
<gene>
    <name evidence="1" type="ORF">Taro_034039</name>
</gene>
<sequence>MPYRDMSFRHVLGGAGLKPKAAPPVSLSPSQLSFSPLLSLSSFPCGFLVLETFMLRWCRPARAGDVFVSFGARRRRPFLREGLNGFVLCVECENSMLEVECDFSAAAGCAPGRGDGAVGEVSIASSGCPYFSVRHPQGTLVFGVCPSTMRIVEVYVVFLDTLTRVVLELYVQLRERR</sequence>
<dbReference type="Proteomes" id="UP000652761">
    <property type="component" value="Unassembled WGS sequence"/>
</dbReference>